<dbReference type="OrthoDB" id="7273732at2"/>
<proteinExistence type="predicted"/>
<protein>
    <recommendedName>
        <fullName evidence="4">DUF892 family protein</fullName>
    </recommendedName>
</protein>
<evidence type="ECO:0000313" key="2">
    <source>
        <dbReference type="EMBL" id="TDG03700.1"/>
    </source>
</evidence>
<accession>A0A4R5L4V1</accession>
<feature type="region of interest" description="Disordered" evidence="1">
    <location>
        <begin position="154"/>
        <end position="173"/>
    </location>
</feature>
<organism evidence="2 3">
    <name type="scientific">Paraburkholderia guartelaensis</name>
    <dbReference type="NCBI Taxonomy" id="2546446"/>
    <lineage>
        <taxon>Bacteria</taxon>
        <taxon>Pseudomonadati</taxon>
        <taxon>Pseudomonadota</taxon>
        <taxon>Betaproteobacteria</taxon>
        <taxon>Burkholderiales</taxon>
        <taxon>Burkholderiaceae</taxon>
        <taxon>Paraburkholderia</taxon>
    </lineage>
</organism>
<evidence type="ECO:0000256" key="1">
    <source>
        <dbReference type="SAM" id="MobiDB-lite"/>
    </source>
</evidence>
<gene>
    <name evidence="2" type="ORF">E1N52_33520</name>
</gene>
<dbReference type="RefSeq" id="WP_133187965.1">
    <property type="nucleotide sequence ID" value="NZ_SMOD01000037.1"/>
</dbReference>
<sequence length="173" mass="19044">MKASRENLIDLLRATRFAGQLPVRLLRRFSARQTNPDVQSEPVEAFLSTALVHQSLLSQCLLRIDGTTEPRRLSEDENPEEDNREDLTGLHVSGELIHLRSSVLQQIELLSSVIDAAESTGFFETKLVCEGILTEKASLASKLAAMISVEDALSPAPCTPRSDRLSSSEGEKQ</sequence>
<dbReference type="Proteomes" id="UP000295606">
    <property type="component" value="Unassembled WGS sequence"/>
</dbReference>
<dbReference type="AlphaFoldDB" id="A0A4R5L4V1"/>
<comment type="caution">
    <text evidence="2">The sequence shown here is derived from an EMBL/GenBank/DDBJ whole genome shotgun (WGS) entry which is preliminary data.</text>
</comment>
<evidence type="ECO:0008006" key="4">
    <source>
        <dbReference type="Google" id="ProtNLM"/>
    </source>
</evidence>
<reference evidence="2 3" key="1">
    <citation type="submission" date="2019-03" db="EMBL/GenBank/DDBJ databases">
        <title>Paraburkholderia sp. isolated from native Mimosa gymnas in Guartela State Park, Brazil.</title>
        <authorList>
            <person name="Paulitsch F."/>
            <person name="Hungria M."/>
            <person name="Delamuta J.R.M."/>
            <person name="Ribeiro R.A."/>
            <person name="Dall'Agnol R."/>
            <person name="Silva J.S.B."/>
        </authorList>
    </citation>
    <scope>NUCLEOTIDE SEQUENCE [LARGE SCALE GENOMIC DNA]</scope>
    <source>
        <strain evidence="2 3">CNPSo 3008</strain>
    </source>
</reference>
<feature type="compositionally biased region" description="Basic and acidic residues" evidence="1">
    <location>
        <begin position="161"/>
        <end position="173"/>
    </location>
</feature>
<name>A0A4R5L4V1_9BURK</name>
<evidence type="ECO:0000313" key="3">
    <source>
        <dbReference type="Proteomes" id="UP000295606"/>
    </source>
</evidence>
<dbReference type="EMBL" id="SMOD01000037">
    <property type="protein sequence ID" value="TDG03700.1"/>
    <property type="molecule type" value="Genomic_DNA"/>
</dbReference>